<comment type="similarity">
    <text evidence="1">Belongs to the PPR family. P subfamily.</text>
</comment>
<name>A0AAV9AWF5_ACOGR</name>
<gene>
    <name evidence="5" type="ORF">QJS04_geneDACA017581</name>
</gene>
<sequence length="494" mass="55125">MSSKKRPLSPSPPRSDHSRKRPLPSGGPPGRAAAFPSYTDVPTLPPKIKLLCEILATTPSSTVESSLDDSGVRVTPEDVEEVLKLSYSHPATAVKFFRWSGHRIGHRHSPYSWNLMVDLLGKNLLFDAMWDSVKSMRNERLLSLATFASVFGSYVSAGRTGEAILTFDQMVHYGIPRDVTALNSLLSAICRDGRTVDAQALFDRAKAEIRPDADTYAILLEGWENEVDAGNGRRTFSEMVADVGWDPRNVPAYDSFLTALVRAPSPVGGVSEAMKFLEIMTEKRCSPGPKFFRTALGELVRLGDARGASALWESMVRRHACYPDTGMYNEMIALQCYVGQVELGMRFFEEMVFYPALPDAQTYNVLLKFLLKGRKLRDAVMVFKEMMRNECPLDEANCHLAMRAFLDAGEVEAAIGVWKFMLKNGSLSLEEAANRMVVGLRDRGRLPEACRYSDDAIERGIKLYSSTLSKLKGSLQKHGKMGVYDELFRKWKAH</sequence>
<dbReference type="EMBL" id="JAUJYN010000006">
    <property type="protein sequence ID" value="KAK1268418.1"/>
    <property type="molecule type" value="Genomic_DNA"/>
</dbReference>
<dbReference type="NCBIfam" id="TIGR00756">
    <property type="entry name" value="PPR"/>
    <property type="match status" value="2"/>
</dbReference>
<dbReference type="Pfam" id="PF13041">
    <property type="entry name" value="PPR_2"/>
    <property type="match status" value="1"/>
</dbReference>
<evidence type="ECO:0000256" key="4">
    <source>
        <dbReference type="SAM" id="MobiDB-lite"/>
    </source>
</evidence>
<dbReference type="Proteomes" id="UP001179952">
    <property type="component" value="Unassembled WGS sequence"/>
</dbReference>
<keyword evidence="2" id="KW-0677">Repeat</keyword>
<reference evidence="5" key="2">
    <citation type="submission" date="2023-06" db="EMBL/GenBank/DDBJ databases">
        <authorList>
            <person name="Ma L."/>
            <person name="Liu K.-W."/>
            <person name="Li Z."/>
            <person name="Hsiao Y.-Y."/>
            <person name="Qi Y."/>
            <person name="Fu T."/>
            <person name="Tang G."/>
            <person name="Zhang D."/>
            <person name="Sun W.-H."/>
            <person name="Liu D.-K."/>
            <person name="Li Y."/>
            <person name="Chen G.-Z."/>
            <person name="Liu X.-D."/>
            <person name="Liao X.-Y."/>
            <person name="Jiang Y.-T."/>
            <person name="Yu X."/>
            <person name="Hao Y."/>
            <person name="Huang J."/>
            <person name="Zhao X.-W."/>
            <person name="Ke S."/>
            <person name="Chen Y.-Y."/>
            <person name="Wu W.-L."/>
            <person name="Hsu J.-L."/>
            <person name="Lin Y.-F."/>
            <person name="Huang M.-D."/>
            <person name="Li C.-Y."/>
            <person name="Huang L."/>
            <person name="Wang Z.-W."/>
            <person name="Zhao X."/>
            <person name="Zhong W.-Y."/>
            <person name="Peng D.-H."/>
            <person name="Ahmad S."/>
            <person name="Lan S."/>
            <person name="Zhang J.-S."/>
            <person name="Tsai W.-C."/>
            <person name="Van De Peer Y."/>
            <person name="Liu Z.-J."/>
        </authorList>
    </citation>
    <scope>NUCLEOTIDE SEQUENCE</scope>
    <source>
        <strain evidence="5">SCP</strain>
        <tissue evidence="5">Leaves</tissue>
    </source>
</reference>
<accession>A0AAV9AWF5</accession>
<feature type="repeat" description="PPR" evidence="3">
    <location>
        <begin position="143"/>
        <end position="177"/>
    </location>
</feature>
<dbReference type="PANTHER" id="PTHR47447:SF28">
    <property type="entry name" value="PENTACOTRIPEPTIDE-REPEAT REGION OF PRORP DOMAIN-CONTAINING PROTEIN"/>
    <property type="match status" value="1"/>
</dbReference>
<dbReference type="Pfam" id="PF13812">
    <property type="entry name" value="PPR_3"/>
    <property type="match status" value="1"/>
</dbReference>
<evidence type="ECO:0000313" key="5">
    <source>
        <dbReference type="EMBL" id="KAK1268418.1"/>
    </source>
</evidence>
<dbReference type="PROSITE" id="PS51375">
    <property type="entry name" value="PPR"/>
    <property type="match status" value="2"/>
</dbReference>
<keyword evidence="6" id="KW-1185">Reference proteome</keyword>
<protein>
    <submittedName>
        <fullName evidence="5">Pentatricopeptide repeat-containing protein</fullName>
    </submittedName>
</protein>
<evidence type="ECO:0000256" key="2">
    <source>
        <dbReference type="ARBA" id="ARBA00022737"/>
    </source>
</evidence>
<evidence type="ECO:0000313" key="6">
    <source>
        <dbReference type="Proteomes" id="UP001179952"/>
    </source>
</evidence>
<reference evidence="5" key="1">
    <citation type="journal article" date="2023" name="Nat. Commun.">
        <title>Diploid and tetraploid genomes of Acorus and the evolution of monocots.</title>
        <authorList>
            <person name="Ma L."/>
            <person name="Liu K.W."/>
            <person name="Li Z."/>
            <person name="Hsiao Y.Y."/>
            <person name="Qi Y."/>
            <person name="Fu T."/>
            <person name="Tang G.D."/>
            <person name="Zhang D."/>
            <person name="Sun W.H."/>
            <person name="Liu D.K."/>
            <person name="Li Y."/>
            <person name="Chen G.Z."/>
            <person name="Liu X.D."/>
            <person name="Liao X.Y."/>
            <person name="Jiang Y.T."/>
            <person name="Yu X."/>
            <person name="Hao Y."/>
            <person name="Huang J."/>
            <person name="Zhao X.W."/>
            <person name="Ke S."/>
            <person name="Chen Y.Y."/>
            <person name="Wu W.L."/>
            <person name="Hsu J.L."/>
            <person name="Lin Y.F."/>
            <person name="Huang M.D."/>
            <person name="Li C.Y."/>
            <person name="Huang L."/>
            <person name="Wang Z.W."/>
            <person name="Zhao X."/>
            <person name="Zhong W.Y."/>
            <person name="Peng D.H."/>
            <person name="Ahmad S."/>
            <person name="Lan S."/>
            <person name="Zhang J.S."/>
            <person name="Tsai W.C."/>
            <person name="Van de Peer Y."/>
            <person name="Liu Z.J."/>
        </authorList>
    </citation>
    <scope>NUCLEOTIDE SEQUENCE</scope>
    <source>
        <strain evidence="5">SCP</strain>
    </source>
</reference>
<comment type="caution">
    <text evidence="5">The sequence shown here is derived from an EMBL/GenBank/DDBJ whole genome shotgun (WGS) entry which is preliminary data.</text>
</comment>
<evidence type="ECO:0000256" key="1">
    <source>
        <dbReference type="ARBA" id="ARBA00007626"/>
    </source>
</evidence>
<dbReference type="AlphaFoldDB" id="A0AAV9AWF5"/>
<dbReference type="Gene3D" id="1.25.40.10">
    <property type="entry name" value="Tetratricopeptide repeat domain"/>
    <property type="match status" value="3"/>
</dbReference>
<dbReference type="PANTHER" id="PTHR47447">
    <property type="entry name" value="OS03G0856100 PROTEIN"/>
    <property type="match status" value="1"/>
</dbReference>
<dbReference type="InterPro" id="IPR002885">
    <property type="entry name" value="PPR_rpt"/>
</dbReference>
<proteinExistence type="inferred from homology"/>
<organism evidence="5 6">
    <name type="scientific">Acorus gramineus</name>
    <name type="common">Dwarf sweet flag</name>
    <dbReference type="NCBI Taxonomy" id="55184"/>
    <lineage>
        <taxon>Eukaryota</taxon>
        <taxon>Viridiplantae</taxon>
        <taxon>Streptophyta</taxon>
        <taxon>Embryophyta</taxon>
        <taxon>Tracheophyta</taxon>
        <taxon>Spermatophyta</taxon>
        <taxon>Magnoliopsida</taxon>
        <taxon>Liliopsida</taxon>
        <taxon>Acoraceae</taxon>
        <taxon>Acorus</taxon>
    </lineage>
</organism>
<feature type="repeat" description="PPR" evidence="3">
    <location>
        <begin position="359"/>
        <end position="393"/>
    </location>
</feature>
<feature type="region of interest" description="Disordered" evidence="4">
    <location>
        <begin position="1"/>
        <end position="38"/>
    </location>
</feature>
<evidence type="ECO:0000256" key="3">
    <source>
        <dbReference type="PROSITE-ProRule" id="PRU00708"/>
    </source>
</evidence>
<dbReference type="InterPro" id="IPR011990">
    <property type="entry name" value="TPR-like_helical_dom_sf"/>
</dbReference>